<protein>
    <submittedName>
        <fullName evidence="2">Uncharacterized protein</fullName>
    </submittedName>
</protein>
<comment type="caution">
    <text evidence="2">The sequence shown here is derived from an EMBL/GenBank/DDBJ whole genome shotgun (WGS) entry which is preliminary data.</text>
</comment>
<organism evidence="2 3">
    <name type="scientific">Austropuccinia psidii MF-1</name>
    <dbReference type="NCBI Taxonomy" id="1389203"/>
    <lineage>
        <taxon>Eukaryota</taxon>
        <taxon>Fungi</taxon>
        <taxon>Dikarya</taxon>
        <taxon>Basidiomycota</taxon>
        <taxon>Pucciniomycotina</taxon>
        <taxon>Pucciniomycetes</taxon>
        <taxon>Pucciniales</taxon>
        <taxon>Sphaerophragmiaceae</taxon>
        <taxon>Austropuccinia</taxon>
    </lineage>
</organism>
<dbReference type="AlphaFoldDB" id="A0A9Q3JLA5"/>
<feature type="region of interest" description="Disordered" evidence="1">
    <location>
        <begin position="49"/>
        <end position="72"/>
    </location>
</feature>
<dbReference type="EMBL" id="AVOT02075931">
    <property type="protein sequence ID" value="MBW0564522.1"/>
    <property type="molecule type" value="Genomic_DNA"/>
</dbReference>
<dbReference type="Proteomes" id="UP000765509">
    <property type="component" value="Unassembled WGS sequence"/>
</dbReference>
<reference evidence="2" key="1">
    <citation type="submission" date="2021-03" db="EMBL/GenBank/DDBJ databases">
        <title>Draft genome sequence of rust myrtle Austropuccinia psidii MF-1, a brazilian biotype.</title>
        <authorList>
            <person name="Quecine M.C."/>
            <person name="Pachon D.M.R."/>
            <person name="Bonatelli M.L."/>
            <person name="Correr F.H."/>
            <person name="Franceschini L.M."/>
            <person name="Leite T.F."/>
            <person name="Margarido G.R.A."/>
            <person name="Almeida C.A."/>
            <person name="Ferrarezi J.A."/>
            <person name="Labate C.A."/>
        </authorList>
    </citation>
    <scope>NUCLEOTIDE SEQUENCE</scope>
    <source>
        <strain evidence="2">MF-1</strain>
    </source>
</reference>
<evidence type="ECO:0000313" key="2">
    <source>
        <dbReference type="EMBL" id="MBW0564522.1"/>
    </source>
</evidence>
<evidence type="ECO:0000313" key="3">
    <source>
        <dbReference type="Proteomes" id="UP000765509"/>
    </source>
</evidence>
<accession>A0A9Q3JLA5</accession>
<feature type="non-terminal residue" evidence="2">
    <location>
        <position position="1"/>
    </location>
</feature>
<feature type="compositionally biased region" description="Basic and acidic residues" evidence="1">
    <location>
        <begin position="10"/>
        <end position="25"/>
    </location>
</feature>
<feature type="region of interest" description="Disordered" evidence="1">
    <location>
        <begin position="90"/>
        <end position="117"/>
    </location>
</feature>
<feature type="region of interest" description="Disordered" evidence="1">
    <location>
        <begin position="1"/>
        <end position="25"/>
    </location>
</feature>
<sequence length="117" mass="13623">KKRITQSKISFKEEVSHKEISDENQVKDKPLCLVEKPLQLELPCSTLTREDKEHSSREVQNINEDDIDEPTFENSKKTLSQMTIRMDLNQQKTLHPKDKSSGEANNNFNIEKKLIQD</sequence>
<evidence type="ECO:0000256" key="1">
    <source>
        <dbReference type="SAM" id="MobiDB-lite"/>
    </source>
</evidence>
<proteinExistence type="predicted"/>
<keyword evidence="3" id="KW-1185">Reference proteome</keyword>
<name>A0A9Q3JLA5_9BASI</name>
<gene>
    <name evidence="2" type="ORF">O181_104237</name>
</gene>